<reference evidence="14 15" key="1">
    <citation type="submission" date="2024-02" db="EMBL/GenBank/DDBJ databases">
        <title>Chromosome-scale genome assembly of the rough periwinkle Littorina saxatilis.</title>
        <authorList>
            <person name="De Jode A."/>
            <person name="Faria R."/>
            <person name="Formenti G."/>
            <person name="Sims Y."/>
            <person name="Smith T.P."/>
            <person name="Tracey A."/>
            <person name="Wood J.M.D."/>
            <person name="Zagrodzka Z.B."/>
            <person name="Johannesson K."/>
            <person name="Butlin R.K."/>
            <person name="Leder E.H."/>
        </authorList>
    </citation>
    <scope>NUCLEOTIDE SEQUENCE [LARGE SCALE GENOMIC DNA]</scope>
    <source>
        <strain evidence="14">Snail1</strain>
        <tissue evidence="14">Muscle</tissue>
    </source>
</reference>
<feature type="domain" description="Galactosyltransferase C-terminal" evidence="12">
    <location>
        <begin position="200"/>
        <end position="277"/>
    </location>
</feature>
<dbReference type="SUPFAM" id="SSF53448">
    <property type="entry name" value="Nucleotide-diphospho-sugar transferases"/>
    <property type="match status" value="1"/>
</dbReference>
<keyword evidence="4 11" id="KW-0328">Glycosyltransferase</keyword>
<dbReference type="GO" id="GO:0006688">
    <property type="term" value="P:glycosphingolipid biosynthetic process"/>
    <property type="evidence" value="ECO:0007669"/>
    <property type="project" value="TreeGrafter"/>
</dbReference>
<dbReference type="GO" id="GO:0005794">
    <property type="term" value="C:Golgi apparatus"/>
    <property type="evidence" value="ECO:0007669"/>
    <property type="project" value="TreeGrafter"/>
</dbReference>
<evidence type="ECO:0000256" key="4">
    <source>
        <dbReference type="ARBA" id="ARBA00022676"/>
    </source>
</evidence>
<dbReference type="InterPro" id="IPR027791">
    <property type="entry name" value="Galactosyl_T_C"/>
</dbReference>
<dbReference type="GO" id="GO:0033842">
    <property type="term" value="F:N-acetyl-beta-glucosaminyl-derivative 4-beta-N-acetylgalactosaminyltransferase activity"/>
    <property type="evidence" value="ECO:0007669"/>
    <property type="project" value="TreeGrafter"/>
</dbReference>
<feature type="transmembrane region" description="Helical" evidence="11">
    <location>
        <begin position="21"/>
        <end position="38"/>
    </location>
</feature>
<comment type="pathway">
    <text evidence="2 11">Protein modification; protein glycosylation.</text>
</comment>
<dbReference type="GO" id="GO:0016020">
    <property type="term" value="C:membrane"/>
    <property type="evidence" value="ECO:0007669"/>
    <property type="project" value="UniProtKB-SubCell"/>
</dbReference>
<dbReference type="GO" id="GO:0008378">
    <property type="term" value="F:galactosyltransferase activity"/>
    <property type="evidence" value="ECO:0007669"/>
    <property type="project" value="TreeGrafter"/>
</dbReference>
<keyword evidence="10 11" id="KW-0325">Glycoprotein</keyword>
<comment type="subcellular location">
    <subcellularLocation>
        <location evidence="1">Membrane</location>
        <topology evidence="1">Single-pass type II membrane protein</topology>
    </subcellularLocation>
</comment>
<dbReference type="PANTHER" id="PTHR19300">
    <property type="entry name" value="BETA-1,4-GALACTOSYLTRANSFERASE"/>
    <property type="match status" value="1"/>
</dbReference>
<evidence type="ECO:0000256" key="5">
    <source>
        <dbReference type="ARBA" id="ARBA00022679"/>
    </source>
</evidence>
<dbReference type="AlphaFoldDB" id="A0AAN9GKT3"/>
<evidence type="ECO:0000259" key="12">
    <source>
        <dbReference type="Pfam" id="PF02709"/>
    </source>
</evidence>
<proteinExistence type="inferred from homology"/>
<evidence type="ECO:0000313" key="14">
    <source>
        <dbReference type="EMBL" id="KAK7111631.1"/>
    </source>
</evidence>
<dbReference type="Gene3D" id="3.90.550.10">
    <property type="entry name" value="Spore Coat Polysaccharide Biosynthesis Protein SpsA, Chain A"/>
    <property type="match status" value="1"/>
</dbReference>
<dbReference type="Proteomes" id="UP001374579">
    <property type="component" value="Unassembled WGS sequence"/>
</dbReference>
<dbReference type="GO" id="GO:0005975">
    <property type="term" value="P:carbohydrate metabolic process"/>
    <property type="evidence" value="ECO:0007669"/>
    <property type="project" value="InterPro"/>
</dbReference>
<dbReference type="Pfam" id="PF02709">
    <property type="entry name" value="Glyco_transf_7C"/>
    <property type="match status" value="1"/>
</dbReference>
<dbReference type="EC" id="2.4.1.-" evidence="11"/>
<comment type="caution">
    <text evidence="14">The sequence shown here is derived from an EMBL/GenBank/DDBJ whole genome shotgun (WGS) entry which is preliminary data.</text>
</comment>
<evidence type="ECO:0000256" key="1">
    <source>
        <dbReference type="ARBA" id="ARBA00004606"/>
    </source>
</evidence>
<gene>
    <name evidence="14" type="ORF">V1264_011232</name>
</gene>
<evidence type="ECO:0000313" key="15">
    <source>
        <dbReference type="Proteomes" id="UP001374579"/>
    </source>
</evidence>
<dbReference type="EMBL" id="JBAMIC010000002">
    <property type="protein sequence ID" value="KAK7111631.1"/>
    <property type="molecule type" value="Genomic_DNA"/>
</dbReference>
<keyword evidence="9 11" id="KW-0472">Membrane</keyword>
<keyword evidence="5 11" id="KW-0808">Transferase</keyword>
<sequence length="354" mass="41640">MIRCKMSLKSRMTKCRRHLRSVLLFIYFSLLGFALFNYKSHCVYTMPDALLQMSQIGHSSEGKCKINIAELDEVKVDIFSEPSEKEIQAINPEVKKGGVYSPKKCQAWQKVAIIIPYRDRYHFLMILLNRLLPMLQRQQLNFRIFVVEQAGDKQFNRGKLMNVGYLEALKFDKFDCFVFQDADLLPETDKNLYMCDPHARHLASAINEMRYHVMYYNYAGGVIALNRENYHRINGYSNSYWGWGNEDDDFSARILESGLLLTRPPEHIGRYKMVRHKKQTRSDHGNEMFLGWRSRWMTDGLSDPDGMNYTRLQLEELPLYTHVKVDIGDPPAQMRLGNPDELVSLWWFLKFYFP</sequence>
<protein>
    <recommendedName>
        <fullName evidence="11">Beta-1,4-galactosyltransferase</fullName>
        <ecNumber evidence="11">2.4.1.-</ecNumber>
    </recommendedName>
</protein>
<keyword evidence="15" id="KW-1185">Reference proteome</keyword>
<comment type="function">
    <text evidence="11">Catalyses the transfer of galactose onto proteins or lipids.</text>
</comment>
<evidence type="ECO:0000256" key="9">
    <source>
        <dbReference type="ARBA" id="ARBA00023136"/>
    </source>
</evidence>
<keyword evidence="6 11" id="KW-0812">Transmembrane</keyword>
<dbReference type="InterPro" id="IPR003859">
    <property type="entry name" value="Galactosyl_T"/>
</dbReference>
<dbReference type="CDD" id="cd00899">
    <property type="entry name" value="b4GalT"/>
    <property type="match status" value="1"/>
</dbReference>
<dbReference type="Pfam" id="PF13733">
    <property type="entry name" value="Glyco_transf_7N"/>
    <property type="match status" value="1"/>
</dbReference>
<feature type="domain" description="Galactosyltransferase N-terminal" evidence="13">
    <location>
        <begin position="73"/>
        <end position="196"/>
    </location>
</feature>
<dbReference type="InterPro" id="IPR027995">
    <property type="entry name" value="Galactosyl_T_N"/>
</dbReference>
<dbReference type="PRINTS" id="PR02050">
    <property type="entry name" value="B14GALTRFASE"/>
</dbReference>
<evidence type="ECO:0000256" key="7">
    <source>
        <dbReference type="ARBA" id="ARBA00022968"/>
    </source>
</evidence>
<evidence type="ECO:0000256" key="3">
    <source>
        <dbReference type="ARBA" id="ARBA00005735"/>
    </source>
</evidence>
<evidence type="ECO:0000256" key="10">
    <source>
        <dbReference type="ARBA" id="ARBA00023180"/>
    </source>
</evidence>
<dbReference type="PANTHER" id="PTHR19300:SF57">
    <property type="entry name" value="BETA-1,4-N-ACETYLGALACTOSAMINYLTRANSFERASE"/>
    <property type="match status" value="1"/>
</dbReference>
<comment type="similarity">
    <text evidence="3 11">Belongs to the glycosyltransferase 7 family.</text>
</comment>
<keyword evidence="8 11" id="KW-1133">Transmembrane helix</keyword>
<name>A0AAN9GKT3_9CAEN</name>
<keyword evidence="7 11" id="KW-0735">Signal-anchor</keyword>
<evidence type="ECO:0000256" key="2">
    <source>
        <dbReference type="ARBA" id="ARBA00004922"/>
    </source>
</evidence>
<organism evidence="14 15">
    <name type="scientific">Littorina saxatilis</name>
    <dbReference type="NCBI Taxonomy" id="31220"/>
    <lineage>
        <taxon>Eukaryota</taxon>
        <taxon>Metazoa</taxon>
        <taxon>Spiralia</taxon>
        <taxon>Lophotrochozoa</taxon>
        <taxon>Mollusca</taxon>
        <taxon>Gastropoda</taxon>
        <taxon>Caenogastropoda</taxon>
        <taxon>Littorinimorpha</taxon>
        <taxon>Littorinoidea</taxon>
        <taxon>Littorinidae</taxon>
        <taxon>Littorina</taxon>
    </lineage>
</organism>
<evidence type="ECO:0000256" key="8">
    <source>
        <dbReference type="ARBA" id="ARBA00022989"/>
    </source>
</evidence>
<accession>A0AAN9GKT3</accession>
<evidence type="ECO:0000259" key="13">
    <source>
        <dbReference type="Pfam" id="PF13733"/>
    </source>
</evidence>
<dbReference type="InterPro" id="IPR029044">
    <property type="entry name" value="Nucleotide-diphossugar_trans"/>
</dbReference>
<evidence type="ECO:0000256" key="6">
    <source>
        <dbReference type="ARBA" id="ARBA00022692"/>
    </source>
</evidence>
<evidence type="ECO:0000256" key="11">
    <source>
        <dbReference type="RuleBase" id="RU368121"/>
    </source>
</evidence>